<dbReference type="Proteomes" id="UP001244207">
    <property type="component" value="Unassembled WGS sequence"/>
</dbReference>
<organism evidence="1 2">
    <name type="scientific">Glomerella acutata</name>
    <name type="common">Colletotrichum acutatum</name>
    <dbReference type="NCBI Taxonomy" id="27357"/>
    <lineage>
        <taxon>Eukaryota</taxon>
        <taxon>Fungi</taxon>
        <taxon>Dikarya</taxon>
        <taxon>Ascomycota</taxon>
        <taxon>Pezizomycotina</taxon>
        <taxon>Sordariomycetes</taxon>
        <taxon>Hypocreomycetidae</taxon>
        <taxon>Glomerellales</taxon>
        <taxon>Glomerellaceae</taxon>
        <taxon>Colletotrichum</taxon>
        <taxon>Colletotrichum acutatum species complex</taxon>
    </lineage>
</organism>
<dbReference type="RefSeq" id="XP_060367626.1">
    <property type="nucleotide sequence ID" value="XM_060507708.1"/>
</dbReference>
<keyword evidence="2" id="KW-1185">Reference proteome</keyword>
<sequence>MPFKAFMVLKVVHSGAILTFAPSRHALVVPSFRTLFCPGSNYRRRFFCGRAQCVNTHQPSLADVPTFSFL</sequence>
<evidence type="ECO:0000313" key="1">
    <source>
        <dbReference type="EMBL" id="KAK1727571.1"/>
    </source>
</evidence>
<dbReference type="AlphaFoldDB" id="A0AAD8UUJ2"/>
<proteinExistence type="predicted"/>
<name>A0AAD8UUJ2_GLOAC</name>
<accession>A0AAD8UUJ2</accession>
<evidence type="ECO:0000313" key="2">
    <source>
        <dbReference type="Proteomes" id="UP001244207"/>
    </source>
</evidence>
<reference evidence="1" key="1">
    <citation type="submission" date="2021-12" db="EMBL/GenBank/DDBJ databases">
        <title>Comparative genomics, transcriptomics and evolutionary studies reveal genomic signatures of adaptation to plant cell wall in hemibiotrophic fungi.</title>
        <authorList>
            <consortium name="DOE Joint Genome Institute"/>
            <person name="Baroncelli R."/>
            <person name="Diaz J.F."/>
            <person name="Benocci T."/>
            <person name="Peng M."/>
            <person name="Battaglia E."/>
            <person name="Haridas S."/>
            <person name="Andreopoulos W."/>
            <person name="Labutti K."/>
            <person name="Pangilinan J."/>
            <person name="Floch G.L."/>
            <person name="Makela M.R."/>
            <person name="Henrissat B."/>
            <person name="Grigoriev I.V."/>
            <person name="Crouch J.A."/>
            <person name="De Vries R.P."/>
            <person name="Sukno S.A."/>
            <person name="Thon M.R."/>
        </authorList>
    </citation>
    <scope>NUCLEOTIDE SEQUENCE</scope>
    <source>
        <strain evidence="1">CBS 112980</strain>
    </source>
</reference>
<protein>
    <submittedName>
        <fullName evidence="1">Uncharacterized protein</fullName>
    </submittedName>
</protein>
<dbReference type="EMBL" id="JAHMHS010000023">
    <property type="protein sequence ID" value="KAK1727571.1"/>
    <property type="molecule type" value="Genomic_DNA"/>
</dbReference>
<dbReference type="GeneID" id="85391607"/>
<gene>
    <name evidence="1" type="ORF">BDZ83DRAFT_612251</name>
</gene>
<comment type="caution">
    <text evidence="1">The sequence shown here is derived from an EMBL/GenBank/DDBJ whole genome shotgun (WGS) entry which is preliminary data.</text>
</comment>